<reference evidence="2 3" key="1">
    <citation type="journal article" date="2019" name="Nat. Ecol. Evol.">
        <title>Megaphylogeny resolves global patterns of mushroom evolution.</title>
        <authorList>
            <person name="Varga T."/>
            <person name="Krizsan K."/>
            <person name="Foldi C."/>
            <person name="Dima B."/>
            <person name="Sanchez-Garcia M."/>
            <person name="Sanchez-Ramirez S."/>
            <person name="Szollosi G.J."/>
            <person name="Szarkandi J.G."/>
            <person name="Papp V."/>
            <person name="Albert L."/>
            <person name="Andreopoulos W."/>
            <person name="Angelini C."/>
            <person name="Antonin V."/>
            <person name="Barry K.W."/>
            <person name="Bougher N.L."/>
            <person name="Buchanan P."/>
            <person name="Buyck B."/>
            <person name="Bense V."/>
            <person name="Catcheside P."/>
            <person name="Chovatia M."/>
            <person name="Cooper J."/>
            <person name="Damon W."/>
            <person name="Desjardin D."/>
            <person name="Finy P."/>
            <person name="Geml J."/>
            <person name="Haridas S."/>
            <person name="Hughes K."/>
            <person name="Justo A."/>
            <person name="Karasinski D."/>
            <person name="Kautmanova I."/>
            <person name="Kiss B."/>
            <person name="Kocsube S."/>
            <person name="Kotiranta H."/>
            <person name="LaButti K.M."/>
            <person name="Lechner B.E."/>
            <person name="Liimatainen K."/>
            <person name="Lipzen A."/>
            <person name="Lukacs Z."/>
            <person name="Mihaltcheva S."/>
            <person name="Morgado L.N."/>
            <person name="Niskanen T."/>
            <person name="Noordeloos M.E."/>
            <person name="Ohm R.A."/>
            <person name="Ortiz-Santana B."/>
            <person name="Ovrebo C."/>
            <person name="Racz N."/>
            <person name="Riley R."/>
            <person name="Savchenko A."/>
            <person name="Shiryaev A."/>
            <person name="Soop K."/>
            <person name="Spirin V."/>
            <person name="Szebenyi C."/>
            <person name="Tomsovsky M."/>
            <person name="Tulloss R.E."/>
            <person name="Uehling J."/>
            <person name="Grigoriev I.V."/>
            <person name="Vagvolgyi C."/>
            <person name="Papp T."/>
            <person name="Martin F.M."/>
            <person name="Miettinen O."/>
            <person name="Hibbett D.S."/>
            <person name="Nagy L.G."/>
        </authorList>
    </citation>
    <scope>NUCLEOTIDE SEQUENCE [LARGE SCALE GENOMIC DNA]</scope>
    <source>
        <strain evidence="2 3">CBS 166.37</strain>
    </source>
</reference>
<name>A0A5C3LEL9_9AGAR</name>
<sequence length="132" mass="14229">MAVVKRNIAYGRAPVVGLMIRDGAWIFVLVCAVFIVTVPYTLTTKASKSHVIFVWPMSLFSIGTCRIILNMQSLSYTGAESGLALGNMSTNVEVDFTQCIDISLQSTALSQRHNCTAAPNVGSPSSSIKQEI</sequence>
<gene>
    <name evidence="2" type="ORF">BDQ12DRAFT_753444</name>
</gene>
<feature type="transmembrane region" description="Helical" evidence="1">
    <location>
        <begin position="50"/>
        <end position="69"/>
    </location>
</feature>
<dbReference type="OrthoDB" id="3066463at2759"/>
<evidence type="ECO:0000313" key="3">
    <source>
        <dbReference type="Proteomes" id="UP000308652"/>
    </source>
</evidence>
<keyword evidence="1" id="KW-1133">Transmembrane helix</keyword>
<dbReference type="EMBL" id="ML213790">
    <property type="protein sequence ID" value="TFK31288.1"/>
    <property type="molecule type" value="Genomic_DNA"/>
</dbReference>
<evidence type="ECO:0000313" key="2">
    <source>
        <dbReference type="EMBL" id="TFK31288.1"/>
    </source>
</evidence>
<keyword evidence="3" id="KW-1185">Reference proteome</keyword>
<keyword evidence="1" id="KW-0472">Membrane</keyword>
<keyword evidence="1" id="KW-0812">Transmembrane</keyword>
<protein>
    <submittedName>
        <fullName evidence="2">Uncharacterized protein</fullName>
    </submittedName>
</protein>
<feature type="transmembrane region" description="Helical" evidence="1">
    <location>
        <begin position="24"/>
        <end position="43"/>
    </location>
</feature>
<organism evidence="2 3">
    <name type="scientific">Crucibulum laeve</name>
    <dbReference type="NCBI Taxonomy" id="68775"/>
    <lineage>
        <taxon>Eukaryota</taxon>
        <taxon>Fungi</taxon>
        <taxon>Dikarya</taxon>
        <taxon>Basidiomycota</taxon>
        <taxon>Agaricomycotina</taxon>
        <taxon>Agaricomycetes</taxon>
        <taxon>Agaricomycetidae</taxon>
        <taxon>Agaricales</taxon>
        <taxon>Agaricineae</taxon>
        <taxon>Nidulariaceae</taxon>
        <taxon>Crucibulum</taxon>
    </lineage>
</organism>
<accession>A0A5C3LEL9</accession>
<dbReference type="AlphaFoldDB" id="A0A5C3LEL9"/>
<proteinExistence type="predicted"/>
<dbReference type="Proteomes" id="UP000308652">
    <property type="component" value="Unassembled WGS sequence"/>
</dbReference>
<evidence type="ECO:0000256" key="1">
    <source>
        <dbReference type="SAM" id="Phobius"/>
    </source>
</evidence>